<dbReference type="SUPFAM" id="SSF51338">
    <property type="entry name" value="Composite domain of metallo-dependent hydrolases"/>
    <property type="match status" value="1"/>
</dbReference>
<dbReference type="EC" id="3.5.4.2" evidence="2"/>
<dbReference type="InterPro" id="IPR026912">
    <property type="entry name" value="Adenine_deam_C"/>
</dbReference>
<dbReference type="Gene3D" id="2.30.40.10">
    <property type="entry name" value="Urease, subunit C, domain 1"/>
    <property type="match status" value="1"/>
</dbReference>
<dbReference type="GO" id="GO:0000034">
    <property type="term" value="F:adenine deaminase activity"/>
    <property type="evidence" value="ECO:0007669"/>
    <property type="project" value="UniProtKB-EC"/>
</dbReference>
<evidence type="ECO:0000259" key="5">
    <source>
        <dbReference type="Pfam" id="PF01979"/>
    </source>
</evidence>
<dbReference type="Gene3D" id="3.20.20.140">
    <property type="entry name" value="Metal-dependent hydrolases"/>
    <property type="match status" value="1"/>
</dbReference>
<comment type="similarity">
    <text evidence="1">Belongs to the metallo-dependent hydrolases superfamily. Adenine deaminase family.</text>
</comment>
<evidence type="ECO:0000256" key="4">
    <source>
        <dbReference type="ARBA" id="ARBA00047720"/>
    </source>
</evidence>
<evidence type="ECO:0000256" key="1">
    <source>
        <dbReference type="ARBA" id="ARBA00006773"/>
    </source>
</evidence>
<dbReference type="AlphaFoldDB" id="A0A2T5GCK9"/>
<sequence>MMKRPKRLRPPSARERAALIRVARREAPADVWLSGGVVLNVFTGEWLRAEVAFLGRRIAYVGPEAPRVGPETRLVDVRDRVLVPGYIEPHAHPFQLYHPWTLADYVLGRGTTMLIADNMMLFQLLPLPAWERLMAAFSAHPVKFLWWARTTPQAHDGRLSARYAPEHLAALAVHPFVVQAGELTDFVPLAAGDEAALARLSPFIEAEKRIESHAPGASYETLLRLALAGATADHEAIDGEELLRRLRLGYFAPLRHSSIRPDLPELVRAALEVPAAWTRLMLTTDGATPPALTDGFLDRLIALALEAGAPPAWAYRWATLNVAEYYRLDDAVGAIAPGRLADVNVLASPSEPTPLLTWVEGRPASELRLPEPAWERLVPEARRQKVRPAPLRPDDFLPPGAPGAPQPIVHLHSDVITVLAERPLPVRGDRIDPAALGGTLHLAALVDRDGRWVTAAVMSGLGEGSLAVASTFTASDDVLVLASSPERALEAYRAVVERPGIVWRIGVGAAEEAGFLPLPLFGRLSDLAMPELIERTEAFVRAMRKAGFPHRDPLYMLLFLSSTHLPRVRLTERGLLSVKDGRILSPVRRLSGPAAGGTA</sequence>
<dbReference type="Pfam" id="PF13382">
    <property type="entry name" value="Adenine_deam_C"/>
    <property type="match status" value="1"/>
</dbReference>
<keyword evidence="3" id="KW-0378">Hydrolase</keyword>
<dbReference type="EMBL" id="PEBV01000008">
    <property type="protein sequence ID" value="PTQ53923.1"/>
    <property type="molecule type" value="Genomic_DNA"/>
</dbReference>
<dbReference type="Pfam" id="PF01979">
    <property type="entry name" value="Amidohydro_1"/>
    <property type="match status" value="1"/>
</dbReference>
<feature type="domain" description="Adenine deaminase C-terminal" evidence="6">
    <location>
        <begin position="415"/>
        <end position="580"/>
    </location>
</feature>
<evidence type="ECO:0000313" key="7">
    <source>
        <dbReference type="EMBL" id="PTQ53923.1"/>
    </source>
</evidence>
<feature type="domain" description="Amidohydrolase-related" evidence="5">
    <location>
        <begin position="81"/>
        <end position="361"/>
    </location>
</feature>
<comment type="caution">
    <text evidence="7">The sequence shown here is derived from an EMBL/GenBank/DDBJ whole genome shotgun (WGS) entry which is preliminary data.</text>
</comment>
<dbReference type="PANTHER" id="PTHR11113:SF6">
    <property type="entry name" value="ADENINE DEAMINASE YERA-RELATED"/>
    <property type="match status" value="1"/>
</dbReference>
<proteinExistence type="inferred from homology"/>
<protein>
    <recommendedName>
        <fullName evidence="2">adenine deaminase</fullName>
        <ecNumber evidence="2">3.5.4.2</ecNumber>
    </recommendedName>
</protein>
<gene>
    <name evidence="7" type="ORF">HSCHL_1076</name>
</gene>
<evidence type="ECO:0000259" key="6">
    <source>
        <dbReference type="Pfam" id="PF13382"/>
    </source>
</evidence>
<evidence type="ECO:0000256" key="3">
    <source>
        <dbReference type="ARBA" id="ARBA00022801"/>
    </source>
</evidence>
<reference evidence="7 8" key="1">
    <citation type="submission" date="2017-08" db="EMBL/GenBank/DDBJ databases">
        <title>Burning lignite coal seam in the remote Altai Mountains harbors a hydrogen-driven thermophilic microbial community.</title>
        <authorList>
            <person name="Kadnikov V.V."/>
            <person name="Mardanov A.V."/>
            <person name="Ivasenko D."/>
            <person name="Beletsky A.V."/>
            <person name="Karnachuk O.V."/>
            <person name="Ravin N.V."/>
        </authorList>
    </citation>
    <scope>NUCLEOTIDE SEQUENCE [LARGE SCALE GENOMIC DNA]</scope>
    <source>
        <strain evidence="7">AL33</strain>
    </source>
</reference>
<accession>A0A2T5GCK9</accession>
<dbReference type="SUPFAM" id="SSF51556">
    <property type="entry name" value="Metallo-dependent hydrolases"/>
    <property type="match status" value="1"/>
</dbReference>
<dbReference type="Proteomes" id="UP000244180">
    <property type="component" value="Unassembled WGS sequence"/>
</dbReference>
<dbReference type="InterPro" id="IPR011059">
    <property type="entry name" value="Metal-dep_hydrolase_composite"/>
</dbReference>
<dbReference type="PANTHER" id="PTHR11113">
    <property type="entry name" value="N-ACETYLGLUCOSAMINE-6-PHOSPHATE DEACETYLASE"/>
    <property type="match status" value="1"/>
</dbReference>
<comment type="catalytic activity">
    <reaction evidence="4">
        <text>adenine + H2O + H(+) = hypoxanthine + NH4(+)</text>
        <dbReference type="Rhea" id="RHEA:23688"/>
        <dbReference type="ChEBI" id="CHEBI:15377"/>
        <dbReference type="ChEBI" id="CHEBI:15378"/>
        <dbReference type="ChEBI" id="CHEBI:16708"/>
        <dbReference type="ChEBI" id="CHEBI:17368"/>
        <dbReference type="ChEBI" id="CHEBI:28938"/>
        <dbReference type="EC" id="3.5.4.2"/>
    </reaction>
</comment>
<evidence type="ECO:0000256" key="2">
    <source>
        <dbReference type="ARBA" id="ARBA00012782"/>
    </source>
</evidence>
<dbReference type="InterPro" id="IPR032466">
    <property type="entry name" value="Metal_Hydrolase"/>
</dbReference>
<evidence type="ECO:0000313" key="8">
    <source>
        <dbReference type="Proteomes" id="UP000244180"/>
    </source>
</evidence>
<dbReference type="InterPro" id="IPR006680">
    <property type="entry name" value="Amidohydro-rel"/>
</dbReference>
<organism evidence="7 8">
    <name type="scientific">Hydrogenibacillus schlegelii</name>
    <name type="common">Bacillus schlegelii</name>
    <dbReference type="NCBI Taxonomy" id="1484"/>
    <lineage>
        <taxon>Bacteria</taxon>
        <taxon>Bacillati</taxon>
        <taxon>Bacillota</taxon>
        <taxon>Bacilli</taxon>
        <taxon>Bacillales</taxon>
        <taxon>Bacillales Family X. Incertae Sedis</taxon>
        <taxon>Hydrogenibacillus</taxon>
    </lineage>
</organism>
<name>A0A2T5GCK9_HYDSH</name>